<dbReference type="PANTHER" id="PTHR23537">
    <property type="match status" value="1"/>
</dbReference>
<evidence type="ECO:0000256" key="1">
    <source>
        <dbReference type="SAM" id="MobiDB-lite"/>
    </source>
</evidence>
<gene>
    <name evidence="3" type="ORF">HNP71_002781</name>
</gene>
<dbReference type="Gene3D" id="1.20.1250.20">
    <property type="entry name" value="MFS general substrate transporter like domains"/>
    <property type="match status" value="2"/>
</dbReference>
<feature type="transmembrane region" description="Helical" evidence="2">
    <location>
        <begin position="228"/>
        <end position="257"/>
    </location>
</feature>
<dbReference type="InterPro" id="IPR036259">
    <property type="entry name" value="MFS_trans_sf"/>
</dbReference>
<dbReference type="RefSeq" id="WP_183267519.1">
    <property type="nucleotide sequence ID" value="NZ_JACHFJ010000020.1"/>
</dbReference>
<reference evidence="3 4" key="1">
    <citation type="submission" date="2020-08" db="EMBL/GenBank/DDBJ databases">
        <title>Genomic Encyclopedia of Type Strains, Phase IV (KMG-IV): sequencing the most valuable type-strain genomes for metagenomic binning, comparative biology and taxonomic classification.</title>
        <authorList>
            <person name="Goeker M."/>
        </authorList>
    </citation>
    <scope>NUCLEOTIDE SEQUENCE [LARGE SCALE GENOMIC DNA]</scope>
    <source>
        <strain evidence="3 4">DSM 27026</strain>
    </source>
</reference>
<dbReference type="GO" id="GO:0005886">
    <property type="term" value="C:plasma membrane"/>
    <property type="evidence" value="ECO:0007669"/>
    <property type="project" value="TreeGrafter"/>
</dbReference>
<dbReference type="SUPFAM" id="SSF103473">
    <property type="entry name" value="MFS general substrate transporter"/>
    <property type="match status" value="1"/>
</dbReference>
<name>A0A840VFN5_9PROT</name>
<feature type="transmembrane region" description="Helical" evidence="2">
    <location>
        <begin position="80"/>
        <end position="100"/>
    </location>
</feature>
<protein>
    <submittedName>
        <fullName evidence="3">MFS family permease</fullName>
    </submittedName>
</protein>
<keyword evidence="4" id="KW-1185">Reference proteome</keyword>
<feature type="transmembrane region" description="Helical" evidence="2">
    <location>
        <begin position="12"/>
        <end position="30"/>
    </location>
</feature>
<feature type="transmembrane region" description="Helical" evidence="2">
    <location>
        <begin position="106"/>
        <end position="128"/>
    </location>
</feature>
<dbReference type="EMBL" id="JACHFJ010000020">
    <property type="protein sequence ID" value="MBB5374506.1"/>
    <property type="molecule type" value="Genomic_DNA"/>
</dbReference>
<organism evidence="3 4">
    <name type="scientific">Acidocella aromatica</name>
    <dbReference type="NCBI Taxonomy" id="1303579"/>
    <lineage>
        <taxon>Bacteria</taxon>
        <taxon>Pseudomonadati</taxon>
        <taxon>Pseudomonadota</taxon>
        <taxon>Alphaproteobacteria</taxon>
        <taxon>Acetobacterales</taxon>
        <taxon>Acidocellaceae</taxon>
        <taxon>Acidocella</taxon>
    </lineage>
</organism>
<keyword evidence="2" id="KW-0812">Transmembrane</keyword>
<dbReference type="Pfam" id="PF06779">
    <property type="entry name" value="MFS_4"/>
    <property type="match status" value="1"/>
</dbReference>
<feature type="transmembrane region" description="Helical" evidence="2">
    <location>
        <begin position="363"/>
        <end position="383"/>
    </location>
</feature>
<feature type="transmembrane region" description="Helical" evidence="2">
    <location>
        <begin position="50"/>
        <end position="68"/>
    </location>
</feature>
<feature type="transmembrane region" description="Helical" evidence="2">
    <location>
        <begin position="140"/>
        <end position="161"/>
    </location>
</feature>
<comment type="caution">
    <text evidence="3">The sequence shown here is derived from an EMBL/GenBank/DDBJ whole genome shotgun (WGS) entry which is preliminary data.</text>
</comment>
<feature type="transmembrane region" description="Helical" evidence="2">
    <location>
        <begin position="297"/>
        <end position="321"/>
    </location>
</feature>
<proteinExistence type="predicted"/>
<feature type="transmembrane region" description="Helical" evidence="2">
    <location>
        <begin position="167"/>
        <end position="190"/>
    </location>
</feature>
<accession>A0A840VFN5</accession>
<feature type="transmembrane region" description="Helical" evidence="2">
    <location>
        <begin position="269"/>
        <end position="291"/>
    </location>
</feature>
<dbReference type="Proteomes" id="UP000553706">
    <property type="component" value="Unassembled WGS sequence"/>
</dbReference>
<dbReference type="InterPro" id="IPR010645">
    <property type="entry name" value="MFS_4"/>
</dbReference>
<keyword evidence="2" id="KW-1133">Transmembrane helix</keyword>
<feature type="transmembrane region" description="Helical" evidence="2">
    <location>
        <begin position="202"/>
        <end position="222"/>
    </location>
</feature>
<keyword evidence="2" id="KW-0472">Membrane</keyword>
<dbReference type="AlphaFoldDB" id="A0A840VFN5"/>
<sequence>MTQSVPAVAVNRMAFSGLLAMFVGIGVARFSFAPLVPALVRAHWYSADSAFWFAAVNLAGYFIGVALSRSWRRGYHGKPALLLAMGFTAAATSCCALNWGSAWFGFWRLVSGLTGGVLMVLMASAVVGKAPAAARGRVSGFAFSGMGGGMTFSALAIPHLLTYGLVFTWAALGALCTAATLIVAVIMPPARIEPPLRHAAKGLPPLVVVVLIAAYAFSAFGFMPHMLFWSSFVAIGLGRGVAAGAMMAAWIGLAATLGPPLLGRAADRFGFLPTLVAGFVVMGCAVAIPLFTQAAPALVLSALCVGAVALGTVMLVAGAIAGMVPSSRLSADWGLAAMVYAVTQIAAAAFLSHLFHATGSYDLLFRVGVVAMAGGVLLISLAARMARFMQHVGALVEPGDGPVGEFQPRHRDEGEGEVRSSDIHK</sequence>
<feature type="compositionally biased region" description="Basic and acidic residues" evidence="1">
    <location>
        <begin position="407"/>
        <end position="425"/>
    </location>
</feature>
<feature type="region of interest" description="Disordered" evidence="1">
    <location>
        <begin position="399"/>
        <end position="425"/>
    </location>
</feature>
<dbReference type="PANTHER" id="PTHR23537:SF1">
    <property type="entry name" value="SUGAR TRANSPORTER"/>
    <property type="match status" value="1"/>
</dbReference>
<evidence type="ECO:0000313" key="3">
    <source>
        <dbReference type="EMBL" id="MBB5374506.1"/>
    </source>
</evidence>
<feature type="transmembrane region" description="Helical" evidence="2">
    <location>
        <begin position="333"/>
        <end position="351"/>
    </location>
</feature>
<evidence type="ECO:0000256" key="2">
    <source>
        <dbReference type="SAM" id="Phobius"/>
    </source>
</evidence>
<evidence type="ECO:0000313" key="4">
    <source>
        <dbReference type="Proteomes" id="UP000553706"/>
    </source>
</evidence>